<dbReference type="AlphaFoldDB" id="A0A120G7M4"/>
<reference evidence="1 2" key="1">
    <citation type="submission" date="2015-05" db="EMBL/GenBank/DDBJ databases">
        <title>A genomic and transcriptomic approach to investigate the blue pigment phenotype in Pseudomonas fluorescens.</title>
        <authorList>
            <person name="Andreani N.A."/>
            <person name="Cardazzo B."/>
        </authorList>
    </citation>
    <scope>NUCLEOTIDE SEQUENCE [LARGE SCALE GENOMIC DNA]</scope>
    <source>
        <strain evidence="1 2">Ps_22</strain>
    </source>
</reference>
<evidence type="ECO:0000313" key="2">
    <source>
        <dbReference type="Proteomes" id="UP000061348"/>
    </source>
</evidence>
<dbReference type="PATRIC" id="fig|294.194.peg.3103"/>
<name>A0A120G7M4_PSEFL</name>
<organism evidence="1 2">
    <name type="scientific">Pseudomonas fluorescens</name>
    <dbReference type="NCBI Taxonomy" id="294"/>
    <lineage>
        <taxon>Bacteria</taxon>
        <taxon>Pseudomonadati</taxon>
        <taxon>Pseudomonadota</taxon>
        <taxon>Gammaproteobacteria</taxon>
        <taxon>Pseudomonadales</taxon>
        <taxon>Pseudomonadaceae</taxon>
        <taxon>Pseudomonas</taxon>
    </lineage>
</organism>
<gene>
    <name evidence="1" type="ORF">PFLmoz3_02789</name>
</gene>
<dbReference type="EMBL" id="LCYA01000077">
    <property type="protein sequence ID" value="KWV87506.1"/>
    <property type="molecule type" value="Genomic_DNA"/>
</dbReference>
<protein>
    <submittedName>
        <fullName evidence="1">Uncharacterized protein</fullName>
    </submittedName>
</protein>
<evidence type="ECO:0000313" key="1">
    <source>
        <dbReference type="EMBL" id="KWV87506.1"/>
    </source>
</evidence>
<proteinExistence type="predicted"/>
<sequence length="35" mass="4066">MLRISSQVALRFSHMSAVMRPRTAWALPRAARRQL</sequence>
<accession>A0A120G7M4</accession>
<comment type="caution">
    <text evidence="1">The sequence shown here is derived from an EMBL/GenBank/DDBJ whole genome shotgun (WGS) entry which is preliminary data.</text>
</comment>
<dbReference type="Proteomes" id="UP000061348">
    <property type="component" value="Unassembled WGS sequence"/>
</dbReference>